<accession>A0ABQ8TBY5</accession>
<dbReference type="Proteomes" id="UP001148838">
    <property type="component" value="Unassembled WGS sequence"/>
</dbReference>
<name>A0ABQ8TBY5_PERAM</name>
<sequence length="542" mass="60435">MAGLCEGGNEPPSSLKASQRITTIQLDGVQYFISRMNPYSPELNYFLAYQYCRSIGLQLASFESREKADSMTQYLLNAGYNGHDYWTSGNRLGADMLIWMSSGVTFNATFDYMRKAPFYEVENSTSGEDATETDPGTSEKPLVVESGRRARRAGRRQSQDRMCGTEGPGTGLGYGRLWAAEGLHLRADAVLLLQLRLYSSLHVPGVSRNLNTCLATYDIKKLEKLSTTTALRLFYIQIAPIVSYALKKIWVHLTSANLKKLEAVKASYLKELQVSRTTQTRLVYLLMDTDFFVRELMTSNGLQPTPAYEAHVRDREEKAADVDQEFLQTPAMNTEEWKKPNFELRHVFTRTAAHGFHHRICAKRGYHSASEQCICTLCGHSCRGLRKLVLLLIRRNLEDQRNHKVKKPTETTATTEHKESATFPTTATTTRTYGGDTPLGPLLNFTVNRRITLRPAAGVVEDSTQSSTPSPADLLNEENPAARAVPDRETDNNVVYVTAIGANSDQQAIEYINMNSGFTADQHANEEGTTKKATDGDNPGIV</sequence>
<comment type="caution">
    <text evidence="2">The sequence shown here is derived from an EMBL/GenBank/DDBJ whole genome shotgun (WGS) entry which is preliminary data.</text>
</comment>
<feature type="region of interest" description="Disordered" evidence="1">
    <location>
        <begin position="459"/>
        <end position="486"/>
    </location>
</feature>
<dbReference type="Gene3D" id="3.10.100.10">
    <property type="entry name" value="Mannose-Binding Protein A, subunit A"/>
    <property type="match status" value="1"/>
</dbReference>
<dbReference type="SUPFAM" id="SSF56436">
    <property type="entry name" value="C-type lectin-like"/>
    <property type="match status" value="1"/>
</dbReference>
<protein>
    <recommendedName>
        <fullName evidence="4">C-type lectin domain-containing protein</fullName>
    </recommendedName>
</protein>
<dbReference type="CDD" id="cd00037">
    <property type="entry name" value="CLECT"/>
    <property type="match status" value="1"/>
</dbReference>
<feature type="region of interest" description="Disordered" evidence="1">
    <location>
        <begin position="124"/>
        <end position="165"/>
    </location>
</feature>
<feature type="region of interest" description="Disordered" evidence="1">
    <location>
        <begin position="403"/>
        <end position="435"/>
    </location>
</feature>
<evidence type="ECO:0000256" key="1">
    <source>
        <dbReference type="SAM" id="MobiDB-lite"/>
    </source>
</evidence>
<feature type="region of interest" description="Disordered" evidence="1">
    <location>
        <begin position="523"/>
        <end position="542"/>
    </location>
</feature>
<proteinExistence type="predicted"/>
<dbReference type="InterPro" id="IPR016187">
    <property type="entry name" value="CTDL_fold"/>
</dbReference>
<dbReference type="InterPro" id="IPR016186">
    <property type="entry name" value="C-type_lectin-like/link_sf"/>
</dbReference>
<dbReference type="EMBL" id="JAJSOF020000011">
    <property type="protein sequence ID" value="KAJ4444059.1"/>
    <property type="molecule type" value="Genomic_DNA"/>
</dbReference>
<feature type="compositionally biased region" description="Low complexity" evidence="1">
    <location>
        <begin position="421"/>
        <end position="435"/>
    </location>
</feature>
<evidence type="ECO:0000313" key="2">
    <source>
        <dbReference type="EMBL" id="KAJ4444059.1"/>
    </source>
</evidence>
<gene>
    <name evidence="2" type="ORF">ANN_05848</name>
</gene>
<keyword evidence="3" id="KW-1185">Reference proteome</keyword>
<evidence type="ECO:0008006" key="4">
    <source>
        <dbReference type="Google" id="ProtNLM"/>
    </source>
</evidence>
<reference evidence="2 3" key="1">
    <citation type="journal article" date="2022" name="Allergy">
        <title>Genome assembly and annotation of Periplaneta americana reveal a comprehensive cockroach allergen profile.</title>
        <authorList>
            <person name="Wang L."/>
            <person name="Xiong Q."/>
            <person name="Saelim N."/>
            <person name="Wang L."/>
            <person name="Nong W."/>
            <person name="Wan A.T."/>
            <person name="Shi M."/>
            <person name="Liu X."/>
            <person name="Cao Q."/>
            <person name="Hui J.H.L."/>
            <person name="Sookrung N."/>
            <person name="Leung T.F."/>
            <person name="Tungtrongchitr A."/>
            <person name="Tsui S.K.W."/>
        </authorList>
    </citation>
    <scope>NUCLEOTIDE SEQUENCE [LARGE SCALE GENOMIC DNA]</scope>
    <source>
        <strain evidence="2">PWHHKU_190912</strain>
    </source>
</reference>
<feature type="compositionally biased region" description="Basic and acidic residues" evidence="1">
    <location>
        <begin position="523"/>
        <end position="535"/>
    </location>
</feature>
<organism evidence="2 3">
    <name type="scientific">Periplaneta americana</name>
    <name type="common">American cockroach</name>
    <name type="synonym">Blatta americana</name>
    <dbReference type="NCBI Taxonomy" id="6978"/>
    <lineage>
        <taxon>Eukaryota</taxon>
        <taxon>Metazoa</taxon>
        <taxon>Ecdysozoa</taxon>
        <taxon>Arthropoda</taxon>
        <taxon>Hexapoda</taxon>
        <taxon>Insecta</taxon>
        <taxon>Pterygota</taxon>
        <taxon>Neoptera</taxon>
        <taxon>Polyneoptera</taxon>
        <taxon>Dictyoptera</taxon>
        <taxon>Blattodea</taxon>
        <taxon>Blattoidea</taxon>
        <taxon>Blattidae</taxon>
        <taxon>Blattinae</taxon>
        <taxon>Periplaneta</taxon>
    </lineage>
</organism>
<evidence type="ECO:0000313" key="3">
    <source>
        <dbReference type="Proteomes" id="UP001148838"/>
    </source>
</evidence>